<accession>A0AAE1RFH1</accession>
<sequence>MATQRNNPNSSKSMNEKRQPFSDISNFNLIPTSALRKLCSSSSASSSKPQNVIQKPPISVSNTSKPNNNNYTEENSDTSVASSNFNSVPNPNPVRGVLPLPGNSSTAPTGRDNEAVVYNQRHTTRKSSLEAPALPFTSIDDNRKDKRKEIDAPFLSLPPTVMKDKWKAIAEPFSTLCPETEEYKGKGVAVLSTPVSGNKAAVNNRRQTANGSNSEATALPFTSSRENKKDKRKEIDEPFLSPHPTIMKDKGKAIAEPFSSWSPETKKDKGKGIAILSTPVSGNKNTKGITIREPFMSSSPQKVTAKAQAISLEHFPSVEKAAEEKFGVLTRSCSSLKKIRGKGTEDASVFSCPTLAKTRTNRTEFSGAGNIKPSGSWTDPNGKRKKRRCTEQKPASEESLPQDFVNYWREHFKEIDEFELPEEEVSYSDLD</sequence>
<dbReference type="PANTHER" id="PTHR35740">
    <property type="entry name" value="OS12G0111700 PROTEIN"/>
    <property type="match status" value="1"/>
</dbReference>
<evidence type="ECO:0000313" key="3">
    <source>
        <dbReference type="Proteomes" id="UP001291623"/>
    </source>
</evidence>
<feature type="compositionally biased region" description="Polar residues" evidence="1">
    <location>
        <begin position="48"/>
        <end position="73"/>
    </location>
</feature>
<dbReference type="Proteomes" id="UP001291623">
    <property type="component" value="Unassembled WGS sequence"/>
</dbReference>
<protein>
    <submittedName>
        <fullName evidence="2">Uncharacterized protein</fullName>
    </submittedName>
</protein>
<dbReference type="EMBL" id="JAVYJV010000016">
    <property type="protein sequence ID" value="KAK4351260.1"/>
    <property type="molecule type" value="Genomic_DNA"/>
</dbReference>
<feature type="region of interest" description="Disordered" evidence="1">
    <location>
        <begin position="38"/>
        <end position="113"/>
    </location>
</feature>
<feature type="region of interest" description="Disordered" evidence="1">
    <location>
        <begin position="260"/>
        <end position="288"/>
    </location>
</feature>
<gene>
    <name evidence="2" type="ORF">RND71_030573</name>
</gene>
<feature type="compositionally biased region" description="Basic and acidic residues" evidence="1">
    <location>
        <begin position="225"/>
        <end position="236"/>
    </location>
</feature>
<reference evidence="2" key="1">
    <citation type="submission" date="2023-12" db="EMBL/GenBank/DDBJ databases">
        <title>Genome assembly of Anisodus tanguticus.</title>
        <authorList>
            <person name="Wang Y.-J."/>
        </authorList>
    </citation>
    <scope>NUCLEOTIDE SEQUENCE</scope>
    <source>
        <strain evidence="2">KB-2021</strain>
        <tissue evidence="2">Leaf</tissue>
    </source>
</reference>
<feature type="compositionally biased region" description="Polar residues" evidence="1">
    <location>
        <begin position="278"/>
        <end position="288"/>
    </location>
</feature>
<feature type="compositionally biased region" description="Low complexity" evidence="1">
    <location>
        <begin position="79"/>
        <end position="89"/>
    </location>
</feature>
<keyword evidence="3" id="KW-1185">Reference proteome</keyword>
<feature type="compositionally biased region" description="Polar residues" evidence="1">
    <location>
        <begin position="204"/>
        <end position="224"/>
    </location>
</feature>
<feature type="compositionally biased region" description="Polar residues" evidence="1">
    <location>
        <begin position="1"/>
        <end position="13"/>
    </location>
</feature>
<dbReference type="PANTHER" id="PTHR35740:SF1">
    <property type="entry name" value="OS12G0111700 PROTEIN"/>
    <property type="match status" value="1"/>
</dbReference>
<organism evidence="2 3">
    <name type="scientific">Anisodus tanguticus</name>
    <dbReference type="NCBI Taxonomy" id="243964"/>
    <lineage>
        <taxon>Eukaryota</taxon>
        <taxon>Viridiplantae</taxon>
        <taxon>Streptophyta</taxon>
        <taxon>Embryophyta</taxon>
        <taxon>Tracheophyta</taxon>
        <taxon>Spermatophyta</taxon>
        <taxon>Magnoliopsida</taxon>
        <taxon>eudicotyledons</taxon>
        <taxon>Gunneridae</taxon>
        <taxon>Pentapetalae</taxon>
        <taxon>asterids</taxon>
        <taxon>lamiids</taxon>
        <taxon>Solanales</taxon>
        <taxon>Solanaceae</taxon>
        <taxon>Solanoideae</taxon>
        <taxon>Hyoscyameae</taxon>
        <taxon>Anisodus</taxon>
    </lineage>
</organism>
<proteinExistence type="predicted"/>
<name>A0AAE1RFH1_9SOLA</name>
<feature type="region of interest" description="Disordered" evidence="1">
    <location>
        <begin position="1"/>
        <end position="25"/>
    </location>
</feature>
<evidence type="ECO:0000256" key="1">
    <source>
        <dbReference type="SAM" id="MobiDB-lite"/>
    </source>
</evidence>
<comment type="caution">
    <text evidence="2">The sequence shown here is derived from an EMBL/GenBank/DDBJ whole genome shotgun (WGS) entry which is preliminary data.</text>
</comment>
<evidence type="ECO:0000313" key="2">
    <source>
        <dbReference type="EMBL" id="KAK4351260.1"/>
    </source>
</evidence>
<feature type="region of interest" description="Disordered" evidence="1">
    <location>
        <begin position="361"/>
        <end position="401"/>
    </location>
</feature>
<dbReference type="AlphaFoldDB" id="A0AAE1RFH1"/>
<feature type="region of interest" description="Disordered" evidence="1">
    <location>
        <begin position="199"/>
        <end position="246"/>
    </location>
</feature>